<proteinExistence type="predicted"/>
<keyword evidence="3" id="KW-1185">Reference proteome</keyword>
<sequence length="114" mass="13065">MLSKFSSRLMNKKNLLALTAILGLCSSNFLFVNSASAQMSAETQQLINETNALLKEANGFIQRTEQQRQQEMNALYSACNSGNSNACLQYEIRQKIQDRAIDNYIQRLRDRNRR</sequence>
<name>A0A1Z4LJS2_9CYAN</name>
<organism evidence="2 3">
    <name type="scientific">Calothrix parasitica NIES-267</name>
    <dbReference type="NCBI Taxonomy" id="1973488"/>
    <lineage>
        <taxon>Bacteria</taxon>
        <taxon>Bacillati</taxon>
        <taxon>Cyanobacteriota</taxon>
        <taxon>Cyanophyceae</taxon>
        <taxon>Nostocales</taxon>
        <taxon>Calotrichaceae</taxon>
        <taxon>Calothrix</taxon>
    </lineage>
</organism>
<feature type="chain" id="PRO_5013346238" evidence="1">
    <location>
        <begin position="38"/>
        <end position="114"/>
    </location>
</feature>
<evidence type="ECO:0000313" key="2">
    <source>
        <dbReference type="EMBL" id="BAY81500.1"/>
    </source>
</evidence>
<dbReference type="OrthoDB" id="10011020at2"/>
<evidence type="ECO:0000313" key="3">
    <source>
        <dbReference type="Proteomes" id="UP000218418"/>
    </source>
</evidence>
<reference evidence="2 3" key="1">
    <citation type="submission" date="2017-06" db="EMBL/GenBank/DDBJ databases">
        <title>Genome sequencing of cyanobaciteial culture collection at National Institute for Environmental Studies (NIES).</title>
        <authorList>
            <person name="Hirose Y."/>
            <person name="Shimura Y."/>
            <person name="Fujisawa T."/>
            <person name="Nakamura Y."/>
            <person name="Kawachi M."/>
        </authorList>
    </citation>
    <scope>NUCLEOTIDE SEQUENCE [LARGE SCALE GENOMIC DNA]</scope>
    <source>
        <strain evidence="2 3">NIES-267</strain>
    </source>
</reference>
<dbReference type="AlphaFoldDB" id="A0A1Z4LJS2"/>
<feature type="signal peptide" evidence="1">
    <location>
        <begin position="1"/>
        <end position="37"/>
    </location>
</feature>
<evidence type="ECO:0000256" key="1">
    <source>
        <dbReference type="SAM" id="SignalP"/>
    </source>
</evidence>
<protein>
    <submittedName>
        <fullName evidence="2">Uncharacterized protein</fullName>
    </submittedName>
</protein>
<keyword evidence="1" id="KW-0732">Signal</keyword>
<gene>
    <name evidence="2" type="ORF">NIES267_09770</name>
</gene>
<accession>A0A1Z4LJS2</accession>
<dbReference type="EMBL" id="AP018227">
    <property type="protein sequence ID" value="BAY81500.1"/>
    <property type="molecule type" value="Genomic_DNA"/>
</dbReference>
<dbReference type="Proteomes" id="UP000218418">
    <property type="component" value="Chromosome"/>
</dbReference>